<dbReference type="OrthoDB" id="9797605at2"/>
<keyword evidence="1" id="KW-0808">Transferase</keyword>
<dbReference type="PANTHER" id="PTHR24421:SF63">
    <property type="entry name" value="SENSOR HISTIDINE KINASE DESK"/>
    <property type="match status" value="1"/>
</dbReference>
<dbReference type="GO" id="GO:0000155">
    <property type="term" value="F:phosphorelay sensor kinase activity"/>
    <property type="evidence" value="ECO:0007669"/>
    <property type="project" value="InterPro"/>
</dbReference>
<dbReference type="AlphaFoldDB" id="A0A411HHC5"/>
<dbReference type="KEGG" id="xbc:ELE36_05900"/>
<feature type="compositionally biased region" description="Polar residues" evidence="4">
    <location>
        <begin position="381"/>
        <end position="395"/>
    </location>
</feature>
<dbReference type="RefSeq" id="WP_129832191.1">
    <property type="nucleotide sequence ID" value="NZ_CP035704.1"/>
</dbReference>
<evidence type="ECO:0000256" key="1">
    <source>
        <dbReference type="ARBA" id="ARBA00022679"/>
    </source>
</evidence>
<feature type="transmembrane region" description="Helical" evidence="5">
    <location>
        <begin position="82"/>
        <end position="99"/>
    </location>
</feature>
<keyword evidence="5" id="KW-0472">Membrane</keyword>
<dbReference type="EMBL" id="CP035704">
    <property type="protein sequence ID" value="QBB69932.1"/>
    <property type="molecule type" value="Genomic_DNA"/>
</dbReference>
<keyword evidence="5" id="KW-1133">Transmembrane helix</keyword>
<reference evidence="7 8" key="1">
    <citation type="submission" date="2019-01" db="EMBL/GenBank/DDBJ databases">
        <title>Pseudolysobacter antarctica gen. nov., sp. nov., isolated from Fildes Peninsula, Antarctica.</title>
        <authorList>
            <person name="Wei Z."/>
            <person name="Peng F."/>
        </authorList>
    </citation>
    <scope>NUCLEOTIDE SEQUENCE [LARGE SCALE GENOMIC DNA]</scope>
    <source>
        <strain evidence="7 8">AQ6-296</strain>
    </source>
</reference>
<evidence type="ECO:0000313" key="8">
    <source>
        <dbReference type="Proteomes" id="UP000291562"/>
    </source>
</evidence>
<keyword evidence="2 7" id="KW-0418">Kinase</keyword>
<evidence type="ECO:0000256" key="2">
    <source>
        <dbReference type="ARBA" id="ARBA00022777"/>
    </source>
</evidence>
<feature type="transmembrane region" description="Helical" evidence="5">
    <location>
        <begin position="56"/>
        <end position="76"/>
    </location>
</feature>
<dbReference type="Gene3D" id="3.30.565.10">
    <property type="entry name" value="Histidine kinase-like ATPase, C-terminal domain"/>
    <property type="match status" value="1"/>
</dbReference>
<evidence type="ECO:0000313" key="7">
    <source>
        <dbReference type="EMBL" id="QBB69932.1"/>
    </source>
</evidence>
<dbReference type="InterPro" id="IPR050482">
    <property type="entry name" value="Sensor_HK_TwoCompSys"/>
</dbReference>
<feature type="transmembrane region" description="Helical" evidence="5">
    <location>
        <begin position="140"/>
        <end position="166"/>
    </location>
</feature>
<keyword evidence="3" id="KW-0902">Two-component regulatory system</keyword>
<evidence type="ECO:0000256" key="5">
    <source>
        <dbReference type="SAM" id="Phobius"/>
    </source>
</evidence>
<proteinExistence type="predicted"/>
<sequence length="395" mass="43694">MFIIFEPTENSLICSREAYGVNQHGDTRWLPIMMLIWSFWIFATPLVTPGDVFPHWLWPTIASFFAFLWLYFRAYYRDRSQLLWHTLGIAALGLLITPFNPGANGYIIYACAFLAFCGRTRFALQCMSGLLLAYSAEWSLLGFPLVFLLNTAVLGIVVCVMNIMLARKHQRDAELKLSHDEVRRLAALAERERIGRDLHDLLGHTLSLITLKSELANRLWERDLTAARREVIDVERVARDALAQVRRAITGIRAAGLVPEVAAAKLMLESSNVHFDYHLVDCALPAEIETVLAMAAREAVTNIQRHSRATQARLLLAINSGTIELSISDNGRGGAIVPGNGLAGMRERLGLIGASLSIESSRATGTTLCVRLPLPPPPHTSMAQHGSPVMTQSAA</sequence>
<evidence type="ECO:0000259" key="6">
    <source>
        <dbReference type="Pfam" id="PF07730"/>
    </source>
</evidence>
<keyword evidence="8" id="KW-1185">Reference proteome</keyword>
<feature type="transmembrane region" description="Helical" evidence="5">
    <location>
        <begin position="29"/>
        <end position="49"/>
    </location>
</feature>
<feature type="region of interest" description="Disordered" evidence="4">
    <location>
        <begin position="375"/>
        <end position="395"/>
    </location>
</feature>
<evidence type="ECO:0000256" key="4">
    <source>
        <dbReference type="SAM" id="MobiDB-lite"/>
    </source>
</evidence>
<keyword evidence="5" id="KW-0812">Transmembrane</keyword>
<evidence type="ECO:0000256" key="3">
    <source>
        <dbReference type="ARBA" id="ARBA00023012"/>
    </source>
</evidence>
<dbReference type="PANTHER" id="PTHR24421">
    <property type="entry name" value="NITRATE/NITRITE SENSOR PROTEIN NARX-RELATED"/>
    <property type="match status" value="1"/>
</dbReference>
<accession>A0A411HHC5</accession>
<name>A0A411HHC5_9GAMM</name>
<dbReference type="Gene3D" id="1.20.5.1930">
    <property type="match status" value="1"/>
</dbReference>
<gene>
    <name evidence="7" type="ORF">ELE36_05900</name>
</gene>
<dbReference type="GO" id="GO:0046983">
    <property type="term" value="F:protein dimerization activity"/>
    <property type="evidence" value="ECO:0007669"/>
    <property type="project" value="InterPro"/>
</dbReference>
<dbReference type="CDD" id="cd16917">
    <property type="entry name" value="HATPase_UhpB-NarQ-NarX-like"/>
    <property type="match status" value="1"/>
</dbReference>
<dbReference type="SUPFAM" id="SSF55874">
    <property type="entry name" value="ATPase domain of HSP90 chaperone/DNA topoisomerase II/histidine kinase"/>
    <property type="match status" value="1"/>
</dbReference>
<dbReference type="Pfam" id="PF07730">
    <property type="entry name" value="HisKA_3"/>
    <property type="match status" value="1"/>
</dbReference>
<organism evidence="7 8">
    <name type="scientific">Pseudolysobacter antarcticus</name>
    <dbReference type="NCBI Taxonomy" id="2511995"/>
    <lineage>
        <taxon>Bacteria</taxon>
        <taxon>Pseudomonadati</taxon>
        <taxon>Pseudomonadota</taxon>
        <taxon>Gammaproteobacteria</taxon>
        <taxon>Lysobacterales</taxon>
        <taxon>Rhodanobacteraceae</taxon>
        <taxon>Pseudolysobacter</taxon>
    </lineage>
</organism>
<protein>
    <submittedName>
        <fullName evidence="7">Sensor histidine kinase</fullName>
    </submittedName>
</protein>
<dbReference type="GO" id="GO:0016020">
    <property type="term" value="C:membrane"/>
    <property type="evidence" value="ECO:0007669"/>
    <property type="project" value="InterPro"/>
</dbReference>
<dbReference type="Proteomes" id="UP000291562">
    <property type="component" value="Chromosome"/>
</dbReference>
<dbReference type="InterPro" id="IPR036890">
    <property type="entry name" value="HATPase_C_sf"/>
</dbReference>
<dbReference type="InterPro" id="IPR011712">
    <property type="entry name" value="Sig_transdc_His_kin_sub3_dim/P"/>
</dbReference>
<feature type="domain" description="Signal transduction histidine kinase subgroup 3 dimerisation and phosphoacceptor" evidence="6">
    <location>
        <begin position="190"/>
        <end position="256"/>
    </location>
</feature>